<gene>
    <name evidence="4" type="ORF">ALP59_01894</name>
</gene>
<comment type="caution">
    <text evidence="4">The sequence shown here is derived from an EMBL/GenBank/DDBJ whole genome shotgun (WGS) entry which is preliminary data.</text>
</comment>
<feature type="binding site" evidence="2">
    <location>
        <position position="108"/>
    </location>
    <ligand>
        <name>Cu cation</name>
        <dbReference type="ChEBI" id="CHEBI:23378"/>
    </ligand>
</feature>
<dbReference type="GO" id="GO:0046872">
    <property type="term" value="F:metal ion binding"/>
    <property type="evidence" value="ECO:0007669"/>
    <property type="project" value="UniProtKB-KW"/>
</dbReference>
<dbReference type="EMBL" id="RBSW01000324">
    <property type="protein sequence ID" value="RMS74661.1"/>
    <property type="molecule type" value="Genomic_DNA"/>
</dbReference>
<accession>A0A3M5FKR3</accession>
<dbReference type="SUPFAM" id="SSF52833">
    <property type="entry name" value="Thioredoxin-like"/>
    <property type="match status" value="1"/>
</dbReference>
<evidence type="ECO:0000313" key="4">
    <source>
        <dbReference type="EMBL" id="RMS74661.1"/>
    </source>
</evidence>
<dbReference type="Pfam" id="PF02630">
    <property type="entry name" value="SCO1-SenC"/>
    <property type="match status" value="1"/>
</dbReference>
<evidence type="ECO:0000256" key="2">
    <source>
        <dbReference type="PIRSR" id="PIRSR603782-1"/>
    </source>
</evidence>
<sequence>MGGIPCCLGVVNSPPLNVSEPTRLTLQGTQDMTYQPTRREVVTGLSLLSLGLLAGCGNSNALPFKHGKDMSNEIVGRNFRLKDSQGNVKTLSSFRGLMPMIFFGFTQCPAICPTALARAAQIRKLMGEEGKTLQVVFITLDPERDTPEVIDAYVKAFDPTFVALSGTLEETAATAKEFGVFFEKVPLGDTYTISHTATSYVYDTRGVLRLGLSHRLSAQQCTEDLLTLMEVC</sequence>
<dbReference type="Proteomes" id="UP000270499">
    <property type="component" value="Unassembled WGS sequence"/>
</dbReference>
<dbReference type="Gene3D" id="3.40.30.10">
    <property type="entry name" value="Glutaredoxin"/>
    <property type="match status" value="1"/>
</dbReference>
<keyword evidence="2" id="KW-0186">Copper</keyword>
<name>A0A3M5FKR3_PSESS</name>
<protein>
    <submittedName>
        <fullName evidence="4">Sco1/SenC/PrrC protein</fullName>
    </submittedName>
</protein>
<feature type="binding site" evidence="2">
    <location>
        <position position="195"/>
    </location>
    <ligand>
        <name>Cu cation</name>
        <dbReference type="ChEBI" id="CHEBI:23378"/>
    </ligand>
</feature>
<keyword evidence="3" id="KW-1015">Disulfide bond</keyword>
<evidence type="ECO:0000256" key="1">
    <source>
        <dbReference type="ARBA" id="ARBA00010996"/>
    </source>
</evidence>
<feature type="binding site" evidence="2">
    <location>
        <position position="112"/>
    </location>
    <ligand>
        <name>Cu cation</name>
        <dbReference type="ChEBI" id="CHEBI:23378"/>
    </ligand>
</feature>
<evidence type="ECO:0000313" key="5">
    <source>
        <dbReference type="Proteomes" id="UP000270499"/>
    </source>
</evidence>
<organism evidence="4 5">
    <name type="scientific">Pseudomonas savastanoi</name>
    <name type="common">Pseudomonas syringae pv. savastanoi</name>
    <dbReference type="NCBI Taxonomy" id="29438"/>
    <lineage>
        <taxon>Bacteria</taxon>
        <taxon>Pseudomonadati</taxon>
        <taxon>Pseudomonadota</taxon>
        <taxon>Gammaproteobacteria</taxon>
        <taxon>Pseudomonadales</taxon>
        <taxon>Pseudomonadaceae</taxon>
        <taxon>Pseudomonas</taxon>
    </lineage>
</organism>
<keyword evidence="2" id="KW-0479">Metal-binding</keyword>
<evidence type="ECO:0000256" key="3">
    <source>
        <dbReference type="PIRSR" id="PIRSR603782-2"/>
    </source>
</evidence>
<comment type="similarity">
    <text evidence="1">Belongs to the SCO1/2 family.</text>
</comment>
<dbReference type="AlphaFoldDB" id="A0A3M5FKR3"/>
<dbReference type="InterPro" id="IPR036249">
    <property type="entry name" value="Thioredoxin-like_sf"/>
</dbReference>
<dbReference type="CDD" id="cd02968">
    <property type="entry name" value="SCO"/>
    <property type="match status" value="1"/>
</dbReference>
<proteinExistence type="inferred from homology"/>
<reference evidence="4 5" key="1">
    <citation type="submission" date="2018-08" db="EMBL/GenBank/DDBJ databases">
        <title>Recombination of ecologically and evolutionarily significant loci maintains genetic cohesion in the Pseudomonas syringae species complex.</title>
        <authorList>
            <person name="Dillon M."/>
            <person name="Thakur S."/>
            <person name="Almeida R.N.D."/>
            <person name="Weir B.S."/>
            <person name="Guttman D.S."/>
        </authorList>
    </citation>
    <scope>NUCLEOTIDE SEQUENCE [LARGE SCALE GENOMIC DNA]</scope>
    <source>
        <strain evidence="4 5">ICMP 9421</strain>
    </source>
</reference>
<dbReference type="PANTHER" id="PTHR12151">
    <property type="entry name" value="ELECTRON TRANSPORT PROTIN SCO1/SENC FAMILY MEMBER"/>
    <property type="match status" value="1"/>
</dbReference>
<feature type="disulfide bond" description="Redox-active" evidence="3">
    <location>
        <begin position="108"/>
        <end position="112"/>
    </location>
</feature>
<dbReference type="InterPro" id="IPR003782">
    <property type="entry name" value="SCO1/SenC"/>
</dbReference>
<dbReference type="PANTHER" id="PTHR12151:SF25">
    <property type="entry name" value="LINALOOL DEHYDRATASE_ISOMERASE DOMAIN-CONTAINING PROTEIN"/>
    <property type="match status" value="1"/>
</dbReference>